<keyword evidence="6 8" id="KW-1133">Transmembrane helix</keyword>
<dbReference type="InterPro" id="IPR006702">
    <property type="entry name" value="CASP_dom"/>
</dbReference>
<accession>A0A6I9RAS5</accession>
<evidence type="ECO:0000256" key="7">
    <source>
        <dbReference type="ARBA" id="ARBA00023136"/>
    </source>
</evidence>
<organism evidence="10 11">
    <name type="scientific">Elaeis guineensis var. tenera</name>
    <name type="common">Oil palm</name>
    <dbReference type="NCBI Taxonomy" id="51953"/>
    <lineage>
        <taxon>Eukaryota</taxon>
        <taxon>Viridiplantae</taxon>
        <taxon>Streptophyta</taxon>
        <taxon>Embryophyta</taxon>
        <taxon>Tracheophyta</taxon>
        <taxon>Spermatophyta</taxon>
        <taxon>Magnoliopsida</taxon>
        <taxon>Liliopsida</taxon>
        <taxon>Arecaceae</taxon>
        <taxon>Arecoideae</taxon>
        <taxon>Cocoseae</taxon>
        <taxon>Elaeidinae</taxon>
        <taxon>Elaeis</taxon>
    </lineage>
</organism>
<feature type="transmembrane region" description="Helical" evidence="8">
    <location>
        <begin position="42"/>
        <end position="68"/>
    </location>
</feature>
<keyword evidence="7 8" id="KW-0472">Membrane</keyword>
<dbReference type="PANTHER" id="PTHR32021">
    <property type="entry name" value="CASP-LIKE PROTEIN 5B3"/>
    <property type="match status" value="1"/>
</dbReference>
<sequence>MKVVVGSPGTWSGLLLRIGQCAFAGASIGVMVSALGFSNFTAFCYLISSMGLQALWSLGLACVDIYALKIKRDLHNPMLLSLFVVGDWVTAVLSLAAACSSAAVTVLFARDSDFCRMILQLSCGKFEISIALAFITWLLIAISSVVMFWLLASV</sequence>
<dbReference type="Pfam" id="PF04535">
    <property type="entry name" value="CASP_dom"/>
    <property type="match status" value="1"/>
</dbReference>
<dbReference type="FunCoup" id="A0A6I9RAS5">
    <property type="interactions" value="1490"/>
</dbReference>
<feature type="transmembrane region" description="Helical" evidence="8">
    <location>
        <begin position="130"/>
        <end position="152"/>
    </location>
</feature>
<dbReference type="GO" id="GO:0005886">
    <property type="term" value="C:plasma membrane"/>
    <property type="evidence" value="ECO:0007669"/>
    <property type="project" value="UniProtKB-SubCell"/>
</dbReference>
<dbReference type="RefSeq" id="XP_010923221.1">
    <property type="nucleotide sequence ID" value="XM_010924919.3"/>
</dbReference>
<feature type="transmembrane region" description="Helical" evidence="8">
    <location>
        <begin position="88"/>
        <end position="109"/>
    </location>
</feature>
<reference evidence="11" key="1">
    <citation type="submission" date="2025-08" db="UniProtKB">
        <authorList>
            <consortium name="RefSeq"/>
        </authorList>
    </citation>
    <scope>IDENTIFICATION</scope>
</reference>
<dbReference type="Proteomes" id="UP000504607">
    <property type="component" value="Chromosome 5"/>
</dbReference>
<evidence type="ECO:0000256" key="1">
    <source>
        <dbReference type="ARBA" id="ARBA00004651"/>
    </source>
</evidence>
<comment type="subcellular location">
    <subcellularLocation>
        <location evidence="1 8">Cell membrane</location>
        <topology evidence="1 8">Multi-pass membrane protein</topology>
    </subcellularLocation>
</comment>
<dbReference type="KEGG" id="egu:105046354"/>
<feature type="transmembrane region" description="Helical" evidence="8">
    <location>
        <begin position="14"/>
        <end position="35"/>
    </location>
</feature>
<dbReference type="PANTHER" id="PTHR32021:SF0">
    <property type="entry name" value="CASP-LIKE PROTEIN 5B2"/>
    <property type="match status" value="1"/>
</dbReference>
<evidence type="ECO:0000313" key="11">
    <source>
        <dbReference type="RefSeq" id="XP_010923221.1"/>
    </source>
</evidence>
<evidence type="ECO:0000256" key="5">
    <source>
        <dbReference type="ARBA" id="ARBA00022692"/>
    </source>
</evidence>
<dbReference type="GeneID" id="105046354"/>
<comment type="similarity">
    <text evidence="2 8">Belongs to the Casparian strip membrane proteins (CASP) family.</text>
</comment>
<protein>
    <recommendedName>
        <fullName evidence="8">CASP-like protein</fullName>
    </recommendedName>
</protein>
<proteinExistence type="inferred from homology"/>
<evidence type="ECO:0000313" key="10">
    <source>
        <dbReference type="Proteomes" id="UP000504607"/>
    </source>
</evidence>
<feature type="domain" description="Casparian strip membrane protein" evidence="9">
    <location>
        <begin position="7"/>
        <end position="139"/>
    </location>
</feature>
<comment type="subunit">
    <text evidence="3 8">Homodimer and heterodimers.</text>
</comment>
<evidence type="ECO:0000256" key="4">
    <source>
        <dbReference type="ARBA" id="ARBA00022475"/>
    </source>
</evidence>
<evidence type="ECO:0000256" key="6">
    <source>
        <dbReference type="ARBA" id="ARBA00022989"/>
    </source>
</evidence>
<keyword evidence="4 8" id="KW-1003">Cell membrane</keyword>
<evidence type="ECO:0000256" key="3">
    <source>
        <dbReference type="ARBA" id="ARBA00011489"/>
    </source>
</evidence>
<keyword evidence="10" id="KW-1185">Reference proteome</keyword>
<dbReference type="InterPro" id="IPR045009">
    <property type="entry name" value="CASPL-5"/>
</dbReference>
<evidence type="ECO:0000256" key="8">
    <source>
        <dbReference type="RuleBase" id="RU361233"/>
    </source>
</evidence>
<dbReference type="InParanoid" id="A0A6I9RAS5"/>
<dbReference type="OrthoDB" id="754299at2759"/>
<gene>
    <name evidence="11" type="primary">LOC105046354</name>
</gene>
<name>A0A6I9RAS5_ELAGV</name>
<evidence type="ECO:0000259" key="9">
    <source>
        <dbReference type="Pfam" id="PF04535"/>
    </source>
</evidence>
<evidence type="ECO:0000256" key="2">
    <source>
        <dbReference type="ARBA" id="ARBA00007651"/>
    </source>
</evidence>
<keyword evidence="5 8" id="KW-0812">Transmembrane</keyword>
<dbReference type="AlphaFoldDB" id="A0A6I9RAS5"/>